<evidence type="ECO:0000313" key="1">
    <source>
        <dbReference type="EMBL" id="AXG81541.1"/>
    </source>
</evidence>
<sequence length="631" mass="65102">MDGVILGTVCLVVSNPTERQVFWYSIEVQVPLGNGTGALTAVPSAVDVRVEQNNATESGETPTPSWDDTTGVLTVSTGGLAHFKKGGSLILVLEGFPVSSTPGAVLLKATEEVSKPTKGRVRNSPATVSLLKRAPRVPRNFRPEKSLLAAGEKVVLLWDGPDTLDYDIQYPDGTIESVPPRSGGSGWTWSPKADRKPKLAATYTLIATPRDAQHPPYHLTTSVQLSSPEFIHVTATAGVNTPWVQGTTTKGQIFFRTQGAEIRKANNARGTLSAQKAELDQLHVVKDAAVDGPLTVKGKVDAGGELHAAQNAVVDGTLSVGGKVDARSELRVAQGATVGGDLSVDGRVNAQGELHAAQGATVAGDLAVGGRVDAGGELHIAQSATVAGNLAVGGDFAVNGRNDTGGELHAAQNATVAGDLAVNGRINAGGELRAAQNAVVDGALSIGGKVDTQGELHVAQSASVGGDLTVDGRLDIGELLVARKATVGGDLAVNGRADVLGGLLSAGRTVIGDDLTVNGKLDAGGELHTAGKAFLGGDLDVGGESVFTGRVNANALLSVRNNGNWLMHVNDDLVAITTKLRIHGDSLFTGKVNANALLSVRNGEKWLMHINDDSTQIVGNLRVHGAFRSDS</sequence>
<dbReference type="Gene3D" id="2.160.10.10">
    <property type="entry name" value="Hexapeptide repeat proteins"/>
    <property type="match status" value="1"/>
</dbReference>
<proteinExistence type="predicted"/>
<organism evidence="1 2">
    <name type="scientific">Streptomyces paludis</name>
    <dbReference type="NCBI Taxonomy" id="2282738"/>
    <lineage>
        <taxon>Bacteria</taxon>
        <taxon>Bacillati</taxon>
        <taxon>Actinomycetota</taxon>
        <taxon>Actinomycetes</taxon>
        <taxon>Kitasatosporales</taxon>
        <taxon>Streptomycetaceae</taxon>
        <taxon>Streptomyces</taxon>
    </lineage>
</organism>
<dbReference type="AlphaFoldDB" id="A0A345HXW7"/>
<dbReference type="Proteomes" id="UP000253868">
    <property type="component" value="Chromosome"/>
</dbReference>
<accession>A0A345HXW7</accession>
<dbReference type="OrthoDB" id="3511944at2"/>
<dbReference type="EMBL" id="CP031194">
    <property type="protein sequence ID" value="AXG81541.1"/>
    <property type="molecule type" value="Genomic_DNA"/>
</dbReference>
<reference evidence="2" key="1">
    <citation type="submission" date="2018-07" db="EMBL/GenBank/DDBJ databases">
        <authorList>
            <person name="Zhao J."/>
        </authorList>
    </citation>
    <scope>NUCLEOTIDE SEQUENCE [LARGE SCALE GENOMIC DNA]</scope>
    <source>
        <strain evidence="2">GSSD-12</strain>
    </source>
</reference>
<dbReference type="KEGG" id="spad:DVK44_31815"/>
<name>A0A345HXW7_9ACTN</name>
<keyword evidence="2" id="KW-1185">Reference proteome</keyword>
<protein>
    <submittedName>
        <fullName evidence="1">Uncharacterized protein</fullName>
    </submittedName>
</protein>
<gene>
    <name evidence="1" type="ORF">DVK44_31815</name>
</gene>
<evidence type="ECO:0000313" key="2">
    <source>
        <dbReference type="Proteomes" id="UP000253868"/>
    </source>
</evidence>